<name>A0A6G1CIY1_9ORYZ</name>
<accession>A0A6G1CIY1</accession>
<proteinExistence type="predicted"/>
<keyword evidence="2" id="KW-1185">Reference proteome</keyword>
<dbReference type="Proteomes" id="UP000479710">
    <property type="component" value="Unassembled WGS sequence"/>
</dbReference>
<sequence>MAIPRQRKRKGELDPAADDLNDLWDAFFVAVESTQVSRKRTNAYEDCSKKISPFIQDMLRLSGLISWKD</sequence>
<reference evidence="1 2" key="1">
    <citation type="submission" date="2019-11" db="EMBL/GenBank/DDBJ databases">
        <title>Whole genome sequence of Oryza granulata.</title>
        <authorList>
            <person name="Li W."/>
        </authorList>
    </citation>
    <scope>NUCLEOTIDE SEQUENCE [LARGE SCALE GENOMIC DNA]</scope>
    <source>
        <strain evidence="2">cv. Menghai</strain>
        <tissue evidence="1">Leaf</tissue>
    </source>
</reference>
<comment type="caution">
    <text evidence="1">The sequence shown here is derived from an EMBL/GenBank/DDBJ whole genome shotgun (WGS) entry which is preliminary data.</text>
</comment>
<evidence type="ECO:0000313" key="2">
    <source>
        <dbReference type="Proteomes" id="UP000479710"/>
    </source>
</evidence>
<organism evidence="1 2">
    <name type="scientific">Oryza meyeriana var. granulata</name>
    <dbReference type="NCBI Taxonomy" id="110450"/>
    <lineage>
        <taxon>Eukaryota</taxon>
        <taxon>Viridiplantae</taxon>
        <taxon>Streptophyta</taxon>
        <taxon>Embryophyta</taxon>
        <taxon>Tracheophyta</taxon>
        <taxon>Spermatophyta</taxon>
        <taxon>Magnoliopsida</taxon>
        <taxon>Liliopsida</taxon>
        <taxon>Poales</taxon>
        <taxon>Poaceae</taxon>
        <taxon>BOP clade</taxon>
        <taxon>Oryzoideae</taxon>
        <taxon>Oryzeae</taxon>
        <taxon>Oryzinae</taxon>
        <taxon>Oryza</taxon>
        <taxon>Oryza meyeriana</taxon>
    </lineage>
</organism>
<dbReference type="AlphaFoldDB" id="A0A6G1CIY1"/>
<dbReference type="EMBL" id="SPHZ02000009">
    <property type="protein sequence ID" value="KAF0900116.1"/>
    <property type="molecule type" value="Genomic_DNA"/>
</dbReference>
<protein>
    <submittedName>
        <fullName evidence="1">Uncharacterized protein</fullName>
    </submittedName>
</protein>
<gene>
    <name evidence="1" type="ORF">E2562_027439</name>
</gene>
<evidence type="ECO:0000313" key="1">
    <source>
        <dbReference type="EMBL" id="KAF0900116.1"/>
    </source>
</evidence>